<dbReference type="InterPro" id="IPR057989">
    <property type="entry name" value="TPR_RPAP1/MINIYO-like"/>
</dbReference>
<name>A0A316V4Q6_9BASI</name>
<comment type="similarity">
    <text evidence="2">Belongs to the RPAP1 family.</text>
</comment>
<feature type="domain" description="RPAP1 C-terminal" evidence="6">
    <location>
        <begin position="418"/>
        <end position="483"/>
    </location>
</feature>
<dbReference type="Proteomes" id="UP000245884">
    <property type="component" value="Unassembled WGS sequence"/>
</dbReference>
<evidence type="ECO:0000256" key="1">
    <source>
        <dbReference type="ARBA" id="ARBA00004123"/>
    </source>
</evidence>
<dbReference type="EMBL" id="KZ819662">
    <property type="protein sequence ID" value="PWN30425.1"/>
    <property type="molecule type" value="Genomic_DNA"/>
</dbReference>
<evidence type="ECO:0000259" key="8">
    <source>
        <dbReference type="Pfam" id="PF25766"/>
    </source>
</evidence>
<gene>
    <name evidence="9" type="ORF">BDZ90DRAFT_229448</name>
</gene>
<feature type="region of interest" description="Disordered" evidence="5">
    <location>
        <begin position="1"/>
        <end position="258"/>
    </location>
</feature>
<feature type="compositionally biased region" description="Basic and acidic residues" evidence="5">
    <location>
        <begin position="68"/>
        <end position="81"/>
    </location>
</feature>
<dbReference type="GO" id="GO:0006366">
    <property type="term" value="P:transcription by RNA polymerase II"/>
    <property type="evidence" value="ECO:0007669"/>
    <property type="project" value="InterPro"/>
</dbReference>
<proteinExistence type="inferred from homology"/>
<evidence type="ECO:0000256" key="4">
    <source>
        <dbReference type="ARBA" id="ARBA00023242"/>
    </source>
</evidence>
<dbReference type="OrthoDB" id="348201at2759"/>
<reference evidence="9 10" key="1">
    <citation type="journal article" date="2018" name="Mol. Biol. Evol.">
        <title>Broad Genomic Sampling Reveals a Smut Pathogenic Ancestry of the Fungal Clade Ustilaginomycotina.</title>
        <authorList>
            <person name="Kijpornyongpan T."/>
            <person name="Mondo S.J."/>
            <person name="Barry K."/>
            <person name="Sandor L."/>
            <person name="Lee J."/>
            <person name="Lipzen A."/>
            <person name="Pangilinan J."/>
            <person name="LaButti K."/>
            <person name="Hainaut M."/>
            <person name="Henrissat B."/>
            <person name="Grigoriev I.V."/>
            <person name="Spatafora J.W."/>
            <person name="Aime M.C."/>
        </authorList>
    </citation>
    <scope>NUCLEOTIDE SEQUENCE [LARGE SCALE GENOMIC DNA]</scope>
    <source>
        <strain evidence="9 10">MCA 5214</strain>
    </source>
</reference>
<feature type="region of interest" description="Disordered" evidence="5">
    <location>
        <begin position="275"/>
        <end position="315"/>
    </location>
</feature>
<evidence type="ECO:0000256" key="2">
    <source>
        <dbReference type="ARBA" id="ARBA00009953"/>
    </source>
</evidence>
<evidence type="ECO:0000256" key="3">
    <source>
        <dbReference type="ARBA" id="ARBA00023163"/>
    </source>
</evidence>
<evidence type="ECO:0000313" key="9">
    <source>
        <dbReference type="EMBL" id="PWN30425.1"/>
    </source>
</evidence>
<evidence type="ECO:0000259" key="7">
    <source>
        <dbReference type="Pfam" id="PF08621"/>
    </source>
</evidence>
<dbReference type="PANTHER" id="PTHR21483">
    <property type="entry name" value="RNA POLYMERASE II-ASSOCIATED PROTEIN 1"/>
    <property type="match status" value="1"/>
</dbReference>
<feature type="region of interest" description="Disordered" evidence="5">
    <location>
        <begin position="428"/>
        <end position="449"/>
    </location>
</feature>
<keyword evidence="4" id="KW-0539">Nucleus</keyword>
<feature type="compositionally biased region" description="Basic and acidic residues" evidence="5">
    <location>
        <begin position="371"/>
        <end position="388"/>
    </location>
</feature>
<evidence type="ECO:0008006" key="11">
    <source>
        <dbReference type="Google" id="ProtNLM"/>
    </source>
</evidence>
<feature type="compositionally biased region" description="Polar residues" evidence="5">
    <location>
        <begin position="191"/>
        <end position="202"/>
    </location>
</feature>
<feature type="region of interest" description="Disordered" evidence="5">
    <location>
        <begin position="371"/>
        <end position="413"/>
    </location>
</feature>
<feature type="compositionally biased region" description="Polar residues" evidence="5">
    <location>
        <begin position="83"/>
        <end position="94"/>
    </location>
</feature>
<evidence type="ECO:0000313" key="10">
    <source>
        <dbReference type="Proteomes" id="UP000245884"/>
    </source>
</evidence>
<organism evidence="9 10">
    <name type="scientific">Jaminaea rosea</name>
    <dbReference type="NCBI Taxonomy" id="1569628"/>
    <lineage>
        <taxon>Eukaryota</taxon>
        <taxon>Fungi</taxon>
        <taxon>Dikarya</taxon>
        <taxon>Basidiomycota</taxon>
        <taxon>Ustilaginomycotina</taxon>
        <taxon>Exobasidiomycetes</taxon>
        <taxon>Microstromatales</taxon>
        <taxon>Microstromatales incertae sedis</taxon>
        <taxon>Jaminaea</taxon>
    </lineage>
</organism>
<dbReference type="InterPro" id="IPR013930">
    <property type="entry name" value="RPAP1_N"/>
</dbReference>
<feature type="compositionally biased region" description="Polar residues" evidence="5">
    <location>
        <begin position="160"/>
        <end position="177"/>
    </location>
</feature>
<dbReference type="Pfam" id="PF08621">
    <property type="entry name" value="RPAP1_N"/>
    <property type="match status" value="1"/>
</dbReference>
<feature type="domain" description="RPAP1/MINIYO-like TPR repeats" evidence="8">
    <location>
        <begin position="1248"/>
        <end position="1373"/>
    </location>
</feature>
<dbReference type="Pfam" id="PF25766">
    <property type="entry name" value="TPR_RPAP1"/>
    <property type="match status" value="1"/>
</dbReference>
<keyword evidence="10" id="KW-1185">Reference proteome</keyword>
<dbReference type="RefSeq" id="XP_025365037.1">
    <property type="nucleotide sequence ID" value="XM_025505068.1"/>
</dbReference>
<dbReference type="Pfam" id="PF08620">
    <property type="entry name" value="RPAP1_C"/>
    <property type="match status" value="1"/>
</dbReference>
<evidence type="ECO:0000256" key="5">
    <source>
        <dbReference type="SAM" id="MobiDB-lite"/>
    </source>
</evidence>
<accession>A0A316V4Q6</accession>
<dbReference type="GeneID" id="37026891"/>
<protein>
    <recommendedName>
        <fullName evidence="11">RNA polymerase II-associated protein 1 C-terminal domain-containing protein</fullName>
    </recommendedName>
</protein>
<keyword evidence="3" id="KW-0804">Transcription</keyword>
<dbReference type="InterPro" id="IPR039913">
    <property type="entry name" value="RPAP1/Rba50"/>
</dbReference>
<dbReference type="PANTHER" id="PTHR21483:SF18">
    <property type="entry name" value="RNA POLYMERASE II-ASSOCIATED PROTEIN 1"/>
    <property type="match status" value="1"/>
</dbReference>
<comment type="subcellular location">
    <subcellularLocation>
        <location evidence="1">Nucleus</location>
    </subcellularLocation>
</comment>
<feature type="domain" description="RPAP1 N-terminal" evidence="7">
    <location>
        <begin position="331"/>
        <end position="372"/>
    </location>
</feature>
<dbReference type="InterPro" id="IPR013929">
    <property type="entry name" value="RPAP1_C"/>
</dbReference>
<evidence type="ECO:0000259" key="6">
    <source>
        <dbReference type="Pfam" id="PF08620"/>
    </source>
</evidence>
<sequence>MSGPSSSRESIRPSLKDLSQSDDIDWPSAASSSRNVPPPSLLKKAKGAADRQNGGPKKTVKIAQPSQDDVRYFEPTPKERSAPTAQPGTNQASRFMQRRFLSRPPDGEDDEEDGDGLPAGRFELDFDAEEAGLSTSLRGAAPPQPMRPVMGGVQERTRQARPQPTTPENVTGSSAGSSRFKAVREAERQAASVNVGQRTSRPLNPPKLKAPSVQPPQDEGSSFGLAATTGLPRSSELAAIEKPSADPEVTSLSGRNVDEEWLDEDGTVMSAFRKARLKREGRQPPGGIIKKSSTAARPPARTLEARDDGVGNGDIAAEGAAASDIDPLMRSISTENEAKIKGMKTEDIEQDLKDLEAMFGKDVLEGLKNRKAENGVTKAPERQEEKASDPQSTPPQPLLSSPGPAVMKPSSSRPRFLFDAQGKAISASGLGHQSASNDHGNLHETSGNQEGYSTTSVLLLARSTIAAQRSVALGIISNIAARYGAQLASKSKAGNPSSLPTGQAPTPRFVATELVRLEFHLDAALAAILALHDRQLSVRHAALSCLRVALSFGALETEVKSSMPQDEDVEPEQDQPRSICAQILDAGLLSGLHNVLNGDTVERNSSRELIVAVLIQLVDYDDYIGDALVEPQSSQLLESLLASTLKLPWPSSRSQPVSRAINLLRSLVCSSRMNAQALVQRESIDCVLRYVAIPPWQLEQETREGAMGFELFTACLDLFTDLGKYGMYASLVSRCWDLLEPVQPWALQRLRGKEALKLNEARLLQSYYDLLTTWTVCATDPHQTTPEHEVTWTQLEGWIEGSLDVMQAAVGNPIAEERLMVLAAASRHCKVWLDGADVNAPALKGKFSEQVQGVVSEVCGKTIFQSKLQGLLDVPSAMEHQANGDGLGDDEEEGLSASEKLVLGSQLGNMLLSLSPAQSQQMVAEASTELLQDLEGALSLSSTPSERLAILSLAIEVALSSQGSTADLFAILHLLRAGEETLALRTIRALQIRAAAAISPSTPTAFSSLTPFFLECLDIRPNVKTEAQRPLFRPPIESRPADLKRTMTLRTSLPSSSSGRSHLQRLIAATSQADNTDPTTSSLLWTCPASQGLSPSLRPDWPLLPLDDLLRSAEAAVFNRANNLPDEGWDPNEREVVRETLLFAEWCVEQLLETDAVGGLCSSHLWFACQKVFMLESGLQGDLSKWTGAVTGKDLFRDKEVEPLLGKVMKLAATLAAREATEKRMRCPTLEDLAACHLASTDPSAPPATYYSFYTDLVALYDAISYGHPLFAAALMPPLAMKQYPAPDYRRLIWRDHEHLLATLKVRIDDVGGVGALRAYLAGEEEKEGEEADDLLRAYAGALLNRLDVSRGDEELMPRVALHRVSRFLCSEGTQDERRQRRRAALGRTMATNASPALKEALLRYDWNKEAAVVAAAETLANSQGKYPPAAVRADEFERRTAWLSSLSSS</sequence>
<feature type="compositionally biased region" description="Polar residues" evidence="5">
    <location>
        <begin position="431"/>
        <end position="449"/>
    </location>
</feature>